<organism evidence="1 2">
    <name type="scientific">Salix koriyanagi</name>
    <dbReference type="NCBI Taxonomy" id="2511006"/>
    <lineage>
        <taxon>Eukaryota</taxon>
        <taxon>Viridiplantae</taxon>
        <taxon>Streptophyta</taxon>
        <taxon>Embryophyta</taxon>
        <taxon>Tracheophyta</taxon>
        <taxon>Spermatophyta</taxon>
        <taxon>Magnoliopsida</taxon>
        <taxon>eudicotyledons</taxon>
        <taxon>Gunneridae</taxon>
        <taxon>Pentapetalae</taxon>
        <taxon>rosids</taxon>
        <taxon>fabids</taxon>
        <taxon>Malpighiales</taxon>
        <taxon>Salicaceae</taxon>
        <taxon>Saliceae</taxon>
        <taxon>Salix</taxon>
    </lineage>
</organism>
<accession>A0A9Q0T5G7</accession>
<sequence>MLETVCCSIRLEGTHQDHVELESIVVIAVQVSQEENYKVNQNLPATGGMLQNQSSRAFQFINAKLRRLLETKAHSLVGSNTSPMAIGSNYTPATALLQKAAVMGAKISDNSIAPILFKGFNGYSTTSMNSSGSFQEGSSKDGSNIGSHGANMNGLYLRDAEMFDRNLFESPLLMDIENGNAAHTLAG</sequence>
<dbReference type="AlphaFoldDB" id="A0A9Q0T5G7"/>
<keyword evidence="2" id="KW-1185">Reference proteome</keyword>
<evidence type="ECO:0000313" key="2">
    <source>
        <dbReference type="Proteomes" id="UP001151752"/>
    </source>
</evidence>
<comment type="caution">
    <text evidence="1">The sequence shown here is derived from an EMBL/GenBank/DDBJ whole genome shotgun (WGS) entry which is preliminary data.</text>
</comment>
<proteinExistence type="predicted"/>
<gene>
    <name evidence="1" type="ORF">OIU74_013282</name>
</gene>
<dbReference type="Proteomes" id="UP001151752">
    <property type="component" value="Chromosome 1"/>
</dbReference>
<dbReference type="EMBL" id="JAPFFM010000016">
    <property type="protein sequence ID" value="KAJ6702094.1"/>
    <property type="molecule type" value="Genomic_DNA"/>
</dbReference>
<reference evidence="1" key="1">
    <citation type="submission" date="2022-11" db="EMBL/GenBank/DDBJ databases">
        <authorList>
            <person name="Hyden B.L."/>
            <person name="Feng K."/>
            <person name="Yates T."/>
            <person name="Jawdy S."/>
            <person name="Smart L.B."/>
            <person name="Muchero W."/>
        </authorList>
    </citation>
    <scope>NUCLEOTIDE SEQUENCE</scope>
    <source>
        <tissue evidence="1">Shoot tip</tissue>
    </source>
</reference>
<reference evidence="1" key="2">
    <citation type="journal article" date="2023" name="Int. J. Mol. Sci.">
        <title>De Novo Assembly and Annotation of 11 Diverse Shrub Willow (Salix) Genomes Reveals Novel Gene Organization in Sex-Linked Regions.</title>
        <authorList>
            <person name="Hyden B."/>
            <person name="Feng K."/>
            <person name="Yates T.B."/>
            <person name="Jawdy S."/>
            <person name="Cereghino C."/>
            <person name="Smart L.B."/>
            <person name="Muchero W."/>
        </authorList>
    </citation>
    <scope>NUCLEOTIDE SEQUENCE</scope>
    <source>
        <tissue evidence="1">Shoot tip</tissue>
    </source>
</reference>
<name>A0A9Q0T5G7_9ROSI</name>
<protein>
    <submittedName>
        <fullName evidence="1">Uncharacterized protein</fullName>
    </submittedName>
</protein>
<evidence type="ECO:0000313" key="1">
    <source>
        <dbReference type="EMBL" id="KAJ6702094.1"/>
    </source>
</evidence>